<accession>A0AAE4NNA4</accession>
<evidence type="ECO:0000313" key="2">
    <source>
        <dbReference type="Proteomes" id="UP001185706"/>
    </source>
</evidence>
<dbReference type="EMBL" id="JAVBIB010000019">
    <property type="protein sequence ID" value="MDV2420197.1"/>
    <property type="molecule type" value="Genomic_DNA"/>
</dbReference>
<protein>
    <submittedName>
        <fullName evidence="1">Uncharacterized protein</fullName>
    </submittedName>
</protein>
<dbReference type="RefSeq" id="WP_316993788.1">
    <property type="nucleotide sequence ID" value="NZ_JAVBIB010000019.1"/>
</dbReference>
<dbReference type="Proteomes" id="UP001185706">
    <property type="component" value="Unassembled WGS sequence"/>
</dbReference>
<gene>
    <name evidence="1" type="ORF">RAE03_10525</name>
</gene>
<name>A0AAE4NNA4_9CORY</name>
<dbReference type="AlphaFoldDB" id="A0AAE4NNA4"/>
<sequence>MADLSTTNLKRLLAEERRNLPEMRWTYKGADASSIYHDYPSKNEEIYGVRMEMEVSRLYTLAPELARELIILRDALEDVIEIWRYVSTDPRRTPMEQNLAAKVVEHIKEALGEHDA</sequence>
<comment type="caution">
    <text evidence="1">The sequence shown here is derived from an EMBL/GenBank/DDBJ whole genome shotgun (WGS) entry which is preliminary data.</text>
</comment>
<proteinExistence type="predicted"/>
<organism evidence="1 2">
    <name type="scientific">Corynebacterium tuberculostearicum</name>
    <dbReference type="NCBI Taxonomy" id="38304"/>
    <lineage>
        <taxon>Bacteria</taxon>
        <taxon>Bacillati</taxon>
        <taxon>Actinomycetota</taxon>
        <taxon>Actinomycetes</taxon>
        <taxon>Mycobacteriales</taxon>
        <taxon>Corynebacteriaceae</taxon>
        <taxon>Corynebacterium</taxon>
    </lineage>
</organism>
<evidence type="ECO:0000313" key="1">
    <source>
        <dbReference type="EMBL" id="MDV2420197.1"/>
    </source>
</evidence>
<reference evidence="1" key="1">
    <citation type="submission" date="2023-08" db="EMBL/GenBank/DDBJ databases">
        <title>Genomic characterization of the C. tuberculostearicum species complex, a ubiquitous member of the human skin microbiome.</title>
        <authorList>
            <person name="Ahmed N."/>
            <person name="Deming C."/>
            <person name="Conlan S."/>
            <person name="Segre J."/>
        </authorList>
    </citation>
    <scope>NUCLEOTIDE SEQUENCE</scope>
    <source>
        <strain evidence="1">CTNIH22</strain>
    </source>
</reference>